<name>A0ABQ2C0H8_9FLAO</name>
<evidence type="ECO:0000313" key="3">
    <source>
        <dbReference type="EMBL" id="GGI57273.1"/>
    </source>
</evidence>
<feature type="signal peptide" evidence="1">
    <location>
        <begin position="1"/>
        <end position="20"/>
    </location>
</feature>
<gene>
    <name evidence="3" type="ORF">GCM10011444_15820</name>
</gene>
<evidence type="ECO:0000259" key="2">
    <source>
        <dbReference type="Pfam" id="PF13568"/>
    </source>
</evidence>
<comment type="caution">
    <text evidence="3">The sequence shown here is derived from an EMBL/GenBank/DDBJ whole genome shotgun (WGS) entry which is preliminary data.</text>
</comment>
<dbReference type="RefSeq" id="WP_188374145.1">
    <property type="nucleotide sequence ID" value="NZ_BMDQ01000001.1"/>
</dbReference>
<feature type="domain" description="Outer membrane protein beta-barrel" evidence="2">
    <location>
        <begin position="19"/>
        <end position="163"/>
    </location>
</feature>
<feature type="chain" id="PRO_5046063067" description="Outer membrane protein beta-barrel domain-containing protein" evidence="1">
    <location>
        <begin position="21"/>
        <end position="195"/>
    </location>
</feature>
<dbReference type="SUPFAM" id="SSF56925">
    <property type="entry name" value="OMPA-like"/>
    <property type="match status" value="1"/>
</dbReference>
<dbReference type="EMBL" id="BMDQ01000001">
    <property type="protein sequence ID" value="GGI57273.1"/>
    <property type="molecule type" value="Genomic_DNA"/>
</dbReference>
<proteinExistence type="predicted"/>
<evidence type="ECO:0000256" key="1">
    <source>
        <dbReference type="SAM" id="SignalP"/>
    </source>
</evidence>
<dbReference type="Proteomes" id="UP000624701">
    <property type="component" value="Unassembled WGS sequence"/>
</dbReference>
<keyword evidence="1" id="KW-0732">Signal</keyword>
<accession>A0ABQ2C0H8</accession>
<sequence length="195" mass="21787">MKNLFFTALLVVGFSTSLFAQKGSGFGIKAGLNYGGNGDYFESVNNNFQNPDQNIGYHIGLFGKLGNKIYFRPELVYTKIKSDYNAGDFDMQKLDVPLLVGLKVLGPVNVFAGPSLQYILDTDFDNLRVDDIENDFSVGLNFGIGLNLNRLGIDLRYERGFSDNEATFIDNNNIISLDRLDTRPEQLILSLSYKI</sequence>
<dbReference type="Pfam" id="PF13568">
    <property type="entry name" value="OMP_b-brl_2"/>
    <property type="match status" value="1"/>
</dbReference>
<evidence type="ECO:0000313" key="4">
    <source>
        <dbReference type="Proteomes" id="UP000624701"/>
    </source>
</evidence>
<reference evidence="4" key="1">
    <citation type="journal article" date="2019" name="Int. J. Syst. Evol. Microbiol.">
        <title>The Global Catalogue of Microorganisms (GCM) 10K type strain sequencing project: providing services to taxonomists for standard genome sequencing and annotation.</title>
        <authorList>
            <consortium name="The Broad Institute Genomics Platform"/>
            <consortium name="The Broad Institute Genome Sequencing Center for Infectious Disease"/>
            <person name="Wu L."/>
            <person name="Ma J."/>
        </authorList>
    </citation>
    <scope>NUCLEOTIDE SEQUENCE [LARGE SCALE GENOMIC DNA]</scope>
    <source>
        <strain evidence="4">CCM 8681</strain>
    </source>
</reference>
<dbReference type="InterPro" id="IPR011250">
    <property type="entry name" value="OMP/PagP_B-barrel"/>
</dbReference>
<keyword evidence="4" id="KW-1185">Reference proteome</keyword>
<dbReference type="InterPro" id="IPR025665">
    <property type="entry name" value="Beta-barrel_OMP_2"/>
</dbReference>
<organism evidence="3 4">
    <name type="scientific">Winogradskyella haliclonae</name>
    <dbReference type="NCBI Taxonomy" id="2048558"/>
    <lineage>
        <taxon>Bacteria</taxon>
        <taxon>Pseudomonadati</taxon>
        <taxon>Bacteroidota</taxon>
        <taxon>Flavobacteriia</taxon>
        <taxon>Flavobacteriales</taxon>
        <taxon>Flavobacteriaceae</taxon>
        <taxon>Winogradskyella</taxon>
    </lineage>
</organism>
<dbReference type="Gene3D" id="2.40.160.20">
    <property type="match status" value="1"/>
</dbReference>
<protein>
    <recommendedName>
        <fullName evidence="2">Outer membrane protein beta-barrel domain-containing protein</fullName>
    </recommendedName>
</protein>